<dbReference type="Proteomes" id="UP000030693">
    <property type="component" value="Unassembled WGS sequence"/>
</dbReference>
<protein>
    <submittedName>
        <fullName evidence="2">Uncharacterized protein</fullName>
    </submittedName>
</protein>
<sequence length="191" mass="19490">MTLLLGLPPPFGNWRAPRPAPWTQPTRVCPLGRRLRPNSRASATATLTPSLTILPACLPDQTPSADTARAPTASPPGRPGFRRPPASTPTPRLGLRSRCPTGQGPPVPGGPMPRAMATRIRCTMAPGSPAWGPASASPASLIPITLLRPGCSSPVLLVPVPVPSVSTLPRVRAGALAPAAALVVAALAASC</sequence>
<name>A0A058YZQ5_FONAL</name>
<evidence type="ECO:0000313" key="2">
    <source>
        <dbReference type="EMBL" id="KCV67361.1"/>
    </source>
</evidence>
<evidence type="ECO:0000256" key="1">
    <source>
        <dbReference type="SAM" id="MobiDB-lite"/>
    </source>
</evidence>
<evidence type="ECO:0000313" key="3">
    <source>
        <dbReference type="Proteomes" id="UP000030693"/>
    </source>
</evidence>
<dbReference type="EMBL" id="KB932231">
    <property type="protein sequence ID" value="KCV67361.1"/>
    <property type="molecule type" value="Genomic_DNA"/>
</dbReference>
<dbReference type="AlphaFoldDB" id="A0A058YZQ5"/>
<feature type="non-terminal residue" evidence="2">
    <location>
        <position position="191"/>
    </location>
</feature>
<accession>A0A058YZQ5</accession>
<reference evidence="2" key="1">
    <citation type="submission" date="2013-04" db="EMBL/GenBank/DDBJ databases">
        <title>The Genome Sequence of Fonticula alba ATCC 38817.</title>
        <authorList>
            <consortium name="The Broad Institute Genomics Platform"/>
            <person name="Russ C."/>
            <person name="Cuomo C."/>
            <person name="Burger G."/>
            <person name="Gray M.W."/>
            <person name="Holland P.W.H."/>
            <person name="King N."/>
            <person name="Lang F.B.F."/>
            <person name="Roger A.J."/>
            <person name="Ruiz-Trillo I."/>
            <person name="Brown M."/>
            <person name="Walker B."/>
            <person name="Young S."/>
            <person name="Zeng Q."/>
            <person name="Gargeya S."/>
            <person name="Fitzgerald M."/>
            <person name="Haas B."/>
            <person name="Abouelleil A."/>
            <person name="Allen A.W."/>
            <person name="Alvarado L."/>
            <person name="Arachchi H.M."/>
            <person name="Berlin A.M."/>
            <person name="Chapman S.B."/>
            <person name="Gainer-Dewar J."/>
            <person name="Goldberg J."/>
            <person name="Griggs A."/>
            <person name="Gujja S."/>
            <person name="Hansen M."/>
            <person name="Howarth C."/>
            <person name="Imamovic A."/>
            <person name="Ireland A."/>
            <person name="Larimer J."/>
            <person name="McCowan C."/>
            <person name="Murphy C."/>
            <person name="Pearson M."/>
            <person name="Poon T.W."/>
            <person name="Priest M."/>
            <person name="Roberts A."/>
            <person name="Saif S."/>
            <person name="Shea T."/>
            <person name="Sisk P."/>
            <person name="Sykes S."/>
            <person name="Wortman J."/>
            <person name="Nusbaum C."/>
            <person name="Birren B."/>
        </authorList>
    </citation>
    <scope>NUCLEOTIDE SEQUENCE [LARGE SCALE GENOMIC DNA]</scope>
    <source>
        <strain evidence="2">ATCC 38817</strain>
    </source>
</reference>
<organism evidence="2">
    <name type="scientific">Fonticula alba</name>
    <name type="common">Slime mold</name>
    <dbReference type="NCBI Taxonomy" id="691883"/>
    <lineage>
        <taxon>Eukaryota</taxon>
        <taxon>Rotosphaerida</taxon>
        <taxon>Fonticulaceae</taxon>
        <taxon>Fonticula</taxon>
    </lineage>
</organism>
<gene>
    <name evidence="2" type="ORF">H696_06213</name>
</gene>
<dbReference type="RefSeq" id="XP_009498234.1">
    <property type="nucleotide sequence ID" value="XM_009499959.1"/>
</dbReference>
<keyword evidence="3" id="KW-1185">Reference proteome</keyword>
<feature type="region of interest" description="Disordered" evidence="1">
    <location>
        <begin position="54"/>
        <end position="113"/>
    </location>
</feature>
<proteinExistence type="predicted"/>
<dbReference type="GeneID" id="20530938"/>